<dbReference type="Proteomes" id="UP000249799">
    <property type="component" value="Chromosome"/>
</dbReference>
<keyword evidence="6" id="KW-1185">Reference proteome</keyword>
<dbReference type="SUPFAM" id="SSF56601">
    <property type="entry name" value="beta-lactamase/transpeptidase-like"/>
    <property type="match status" value="1"/>
</dbReference>
<dbReference type="KEGG" id="bsed:DN745_02180"/>
<protein>
    <submittedName>
        <fullName evidence="5">Serine hydrolase</fullName>
    </submittedName>
</protein>
<dbReference type="GO" id="GO:0016787">
    <property type="term" value="F:hydrolase activity"/>
    <property type="evidence" value="ECO:0007669"/>
    <property type="project" value="UniProtKB-KW"/>
</dbReference>
<dbReference type="InterPro" id="IPR001466">
    <property type="entry name" value="Beta-lactam-related"/>
</dbReference>
<evidence type="ECO:0000259" key="3">
    <source>
        <dbReference type="Pfam" id="PF00144"/>
    </source>
</evidence>
<dbReference type="InterPro" id="IPR012338">
    <property type="entry name" value="Beta-lactam/transpept-like"/>
</dbReference>
<sequence length="503" mass="53733">MGELKMMRKIVKLEQATIIYSLARRSVVLAVVLALGGCGTVDESTRSDVDLGDATSETDASRDAGEADVSPDMVEEENVELLTEAQVERFERLVANEGHPTIVVGVIEGDATRVYGFGTRETGEAPDGATLYEIGSVTKTFTGLLLAQAVESAEFSLNAPVQDLLPDFQIPTRNGKEITLEMLATHHSGLPRMPSGVSAADPSGYDSVKLNGFLENHTLTRDPGASYEYSNLGFGLLGYALGAHAGVGYKAAVEREIIEPLGLTSTYTSGVDAPSERLEPGYTGAGVLASNLEFQALAGAGSIVSGADDLLTYLRANMGMTDSSLNPAMQLALQARVDITGPNDRIGLAWKTNSVQGHDMMWHSGVTNGYTTFVGFLSDGSYGLVILTNIAKPLDTMGITMLLEGVAGDDDTIELSVEELDEYVGKYSLSAQMKITIFREGSDLMAQATGQGAFPIYASAKDKFFARIAPIEITFERDAEERVDGLILHQNGENHPAPRMPEE</sequence>
<feature type="region of interest" description="Disordered" evidence="2">
    <location>
        <begin position="44"/>
        <end position="72"/>
    </location>
</feature>
<dbReference type="InterPro" id="IPR021860">
    <property type="entry name" value="Peptidase_S12_Pab87-rel_C"/>
</dbReference>
<feature type="domain" description="Peptidase S12 Pab87-related C-terminal" evidence="4">
    <location>
        <begin position="415"/>
        <end position="489"/>
    </location>
</feature>
<comment type="similarity">
    <text evidence="1">Belongs to the beta-lactamase family.</text>
</comment>
<dbReference type="EMBL" id="CP030032">
    <property type="protein sequence ID" value="AWV88208.1"/>
    <property type="molecule type" value="Genomic_DNA"/>
</dbReference>
<dbReference type="Gene3D" id="3.40.710.10">
    <property type="entry name" value="DD-peptidase/beta-lactamase superfamily"/>
    <property type="match status" value="1"/>
</dbReference>
<dbReference type="InterPro" id="IPR051478">
    <property type="entry name" value="Beta-lactamase-like_AB/R"/>
</dbReference>
<gene>
    <name evidence="5" type="ORF">DN745_02180</name>
</gene>
<reference evidence="5 6" key="1">
    <citation type="submission" date="2018-06" db="EMBL/GenBank/DDBJ databases">
        <title>Lujinxingia sediminis gen. nov. sp. nov., a new facultative anaerobic member of the class Deltaproteobacteria, and proposal of Lujinxingaceae fam. nov.</title>
        <authorList>
            <person name="Guo L.-Y."/>
            <person name="Li C.-M."/>
            <person name="Wang S."/>
            <person name="Du Z.-J."/>
        </authorList>
    </citation>
    <scope>NUCLEOTIDE SEQUENCE [LARGE SCALE GENOMIC DNA]</scope>
    <source>
        <strain evidence="5 6">FA350</strain>
    </source>
</reference>
<name>A0A2Z4FHM5_9DELT</name>
<accession>A0A2Z4FHM5</accession>
<organism evidence="5 6">
    <name type="scientific">Bradymonas sediminis</name>
    <dbReference type="NCBI Taxonomy" id="1548548"/>
    <lineage>
        <taxon>Bacteria</taxon>
        <taxon>Deltaproteobacteria</taxon>
        <taxon>Bradymonadales</taxon>
        <taxon>Bradymonadaceae</taxon>
        <taxon>Bradymonas</taxon>
    </lineage>
</organism>
<feature type="domain" description="Beta-lactamase-related" evidence="3">
    <location>
        <begin position="90"/>
        <end position="394"/>
    </location>
</feature>
<evidence type="ECO:0000313" key="5">
    <source>
        <dbReference type="EMBL" id="AWV88208.1"/>
    </source>
</evidence>
<dbReference type="AlphaFoldDB" id="A0A2Z4FHM5"/>
<dbReference type="PANTHER" id="PTHR22935:SF95">
    <property type="entry name" value="BETA-LACTAMASE-LIKE 1-RELATED"/>
    <property type="match status" value="1"/>
</dbReference>
<evidence type="ECO:0000259" key="4">
    <source>
        <dbReference type="Pfam" id="PF11954"/>
    </source>
</evidence>
<evidence type="ECO:0000256" key="1">
    <source>
        <dbReference type="ARBA" id="ARBA00038473"/>
    </source>
</evidence>
<dbReference type="Pfam" id="PF00144">
    <property type="entry name" value="Beta-lactamase"/>
    <property type="match status" value="1"/>
</dbReference>
<evidence type="ECO:0000256" key="2">
    <source>
        <dbReference type="SAM" id="MobiDB-lite"/>
    </source>
</evidence>
<dbReference type="OrthoDB" id="9801061at2"/>
<dbReference type="PANTHER" id="PTHR22935">
    <property type="entry name" value="PENICILLIN-BINDING PROTEIN"/>
    <property type="match status" value="1"/>
</dbReference>
<proteinExistence type="inferred from homology"/>
<keyword evidence="5" id="KW-0378">Hydrolase</keyword>
<dbReference type="Pfam" id="PF11954">
    <property type="entry name" value="DUF3471"/>
    <property type="match status" value="1"/>
</dbReference>
<evidence type="ECO:0000313" key="6">
    <source>
        <dbReference type="Proteomes" id="UP000249799"/>
    </source>
</evidence>